<evidence type="ECO:0000313" key="1">
    <source>
        <dbReference type="EMBL" id="QPL14075.1"/>
    </source>
</evidence>
<reference evidence="1 2" key="1">
    <citation type="submission" date="2020-11" db="EMBL/GenBank/DDBJ databases">
        <authorList>
            <person name="Asamoah-Frimpong E.A."/>
            <person name="Attaran A."/>
            <person name="Berhane B."/>
            <person name="Boone B.K."/>
            <person name="Cesta G."/>
            <person name="Chorbajian C."/>
            <person name="Cowan J.T."/>
            <person name="Datu D.V."/>
            <person name="Der L."/>
            <person name="Egbunine A.O."/>
            <person name="Giampietro H."/>
            <person name="Gunnison R.P."/>
            <person name="Joseph M.A."/>
            <person name="Kiewe T."/>
            <person name="Oboh E.C."/>
            <person name="O'Neill K."/>
            <person name="Oxlaj J.A."/>
            <person name="Patel A.K."/>
            <person name="Saqaf K."/>
            <person name="Vuong K."/>
            <person name="Walker C."/>
            <person name="Wikina T."/>
            <person name="Yan T."/>
            <person name="Avazpour P."/>
            <person name="Kim F.M."/>
            <person name="Mason K.J."/>
            <person name="Nguyen D.A."/>
            <person name="Pettit S.M."/>
            <person name="Zhou O.J."/>
            <person name="Brissett D.L."/>
            <person name="Gualtieri C."/>
            <person name="Hufford T.M."/>
            <person name="Ko J.M."/>
            <person name="Novak J.K."/>
            <person name="Smith Z.M."/>
            <person name="Erill I."/>
            <person name="Caruso S.M."/>
            <person name="Garlena R.A."/>
            <person name="Russell D.A."/>
            <person name="Pope W.H."/>
            <person name="Jacobs-Sera D."/>
            <person name="Hatfull G.F."/>
        </authorList>
    </citation>
    <scope>NUCLEOTIDE SEQUENCE [LARGE SCALE GENOMIC DNA]</scope>
</reference>
<evidence type="ECO:0000313" key="2">
    <source>
        <dbReference type="Proteomes" id="UP000595090"/>
    </source>
</evidence>
<dbReference type="Proteomes" id="UP000595090">
    <property type="component" value="Segment"/>
</dbReference>
<dbReference type="KEGG" id="vg:80020332"/>
<dbReference type="RefSeq" id="YP_010755662.1">
    <property type="nucleotide sequence ID" value="NC_073473.1"/>
</dbReference>
<accession>A0A7T0Q3D0</accession>
<evidence type="ECO:0008006" key="3">
    <source>
        <dbReference type="Google" id="ProtNLM"/>
    </source>
</evidence>
<name>A0A7T0Q3D0_9CAUD</name>
<dbReference type="EMBL" id="MW291017">
    <property type="protein sequence ID" value="QPL14075.1"/>
    <property type="molecule type" value="Genomic_DNA"/>
</dbReference>
<sequence>MTLEAVASAPGLLVPGATRQEGLTAAAIGPVPFNVLKPTGRLDHVLTAWGHGHLAEVPAGFGFDVLQTPGAVGEDTVRRMRETGLPIGPVILGPSGAEFILARDSAPRWSAPRSRLLRPGALVLLPPPTVCHPETVGSRGWLVPPSHHETGAPLDVGVTPGGALLEPYLLAVQAAEEAEATP</sequence>
<keyword evidence="2" id="KW-1185">Reference proteome</keyword>
<organism evidence="1 2">
    <name type="scientific">Streptomyces phage TurkishDelight</name>
    <dbReference type="NCBI Taxonomy" id="2793708"/>
    <lineage>
        <taxon>Viruses</taxon>
        <taxon>Duplodnaviria</taxon>
        <taxon>Heunggongvirae</taxon>
        <taxon>Uroviricota</taxon>
        <taxon>Caudoviricetes</taxon>
        <taxon>Dolmabahcevirus</taxon>
        <taxon>Dolmabahcevirus turkishdelight</taxon>
    </lineage>
</organism>
<gene>
    <name evidence="1" type="primary">46</name>
    <name evidence="1" type="ORF">SEA_TURKISHDELIGHT_46</name>
</gene>
<proteinExistence type="predicted"/>
<protein>
    <recommendedName>
        <fullName evidence="3">DNA primase/polymerase bifunctional N-terminal domain-containing protein</fullName>
    </recommendedName>
</protein>
<dbReference type="GeneID" id="80020332"/>